<dbReference type="AlphaFoldDB" id="A0A5J5G1V2"/>
<dbReference type="SUPFAM" id="SSF161098">
    <property type="entry name" value="MetI-like"/>
    <property type="match status" value="1"/>
</dbReference>
<keyword evidence="4" id="KW-1003">Cell membrane</keyword>
<dbReference type="InterPro" id="IPR000515">
    <property type="entry name" value="MetI-like"/>
</dbReference>
<organism evidence="12 13">
    <name type="scientific">Affinibrenneria salicis</name>
    <dbReference type="NCBI Taxonomy" id="2590031"/>
    <lineage>
        <taxon>Bacteria</taxon>
        <taxon>Pseudomonadati</taxon>
        <taxon>Pseudomonadota</taxon>
        <taxon>Gammaproteobacteria</taxon>
        <taxon>Enterobacterales</taxon>
        <taxon>Pectobacteriaceae</taxon>
        <taxon>Affinibrenneria</taxon>
    </lineage>
</organism>
<feature type="transmembrane region" description="Helical" evidence="10">
    <location>
        <begin position="161"/>
        <end position="185"/>
    </location>
</feature>
<dbReference type="GO" id="GO:0006865">
    <property type="term" value="P:amino acid transport"/>
    <property type="evidence" value="ECO:0007669"/>
    <property type="project" value="UniProtKB-KW"/>
</dbReference>
<gene>
    <name evidence="12" type="ORF">FJU30_09985</name>
</gene>
<keyword evidence="7" id="KW-0029">Amino-acid transport</keyword>
<dbReference type="EMBL" id="VYKJ01000004">
    <property type="protein sequence ID" value="KAA9000549.1"/>
    <property type="molecule type" value="Genomic_DNA"/>
</dbReference>
<accession>A0A5J5G1V2</accession>
<dbReference type="PANTHER" id="PTHR30614:SF45">
    <property type="entry name" value="L-CYSTINE TRANSPORT SYSTEM PERMEASE PROTEIN TCYL"/>
    <property type="match status" value="1"/>
</dbReference>
<comment type="similarity">
    <text evidence="2">Belongs to the binding-protein-dependent transport system permease family. HisMQ subfamily.</text>
</comment>
<evidence type="ECO:0000256" key="10">
    <source>
        <dbReference type="RuleBase" id="RU363032"/>
    </source>
</evidence>
<evidence type="ECO:0000259" key="11">
    <source>
        <dbReference type="PROSITE" id="PS50928"/>
    </source>
</evidence>
<dbReference type="OrthoDB" id="9787841at2"/>
<evidence type="ECO:0000256" key="6">
    <source>
        <dbReference type="ARBA" id="ARBA00022692"/>
    </source>
</evidence>
<keyword evidence="3 10" id="KW-0813">Transport</keyword>
<dbReference type="PANTHER" id="PTHR30614">
    <property type="entry name" value="MEMBRANE COMPONENT OF AMINO ACID ABC TRANSPORTER"/>
    <property type="match status" value="1"/>
</dbReference>
<dbReference type="InterPro" id="IPR010065">
    <property type="entry name" value="AA_ABC_transptr_permease_3TM"/>
</dbReference>
<dbReference type="NCBIfam" id="TIGR01726">
    <property type="entry name" value="HEQRo_perm_3TM"/>
    <property type="match status" value="1"/>
</dbReference>
<dbReference type="Gene3D" id="1.10.3720.10">
    <property type="entry name" value="MetI-like"/>
    <property type="match status" value="1"/>
</dbReference>
<protein>
    <submittedName>
        <fullName evidence="12">Amino acid ABC transporter permease</fullName>
    </submittedName>
</protein>
<dbReference type="InterPro" id="IPR043429">
    <property type="entry name" value="ArtM/GltK/GlnP/TcyL/YhdX-like"/>
</dbReference>
<keyword evidence="9 10" id="KW-0472">Membrane</keyword>
<evidence type="ECO:0000256" key="5">
    <source>
        <dbReference type="ARBA" id="ARBA00022519"/>
    </source>
</evidence>
<keyword evidence="6 10" id="KW-0812">Transmembrane</keyword>
<comment type="caution">
    <text evidence="12">The sequence shown here is derived from an EMBL/GenBank/DDBJ whole genome shotgun (WGS) entry which is preliminary data.</text>
</comment>
<keyword evidence="13" id="KW-1185">Reference proteome</keyword>
<evidence type="ECO:0000313" key="12">
    <source>
        <dbReference type="EMBL" id="KAA9000549.1"/>
    </source>
</evidence>
<reference evidence="12 13" key="1">
    <citation type="submission" date="2019-09" db="EMBL/GenBank/DDBJ databases">
        <authorList>
            <person name="Li Y."/>
        </authorList>
    </citation>
    <scope>NUCLEOTIDE SEQUENCE [LARGE SCALE GENOMIC DNA]</scope>
    <source>
        <strain evidence="12 13">L3-3HA</strain>
    </source>
</reference>
<evidence type="ECO:0000256" key="2">
    <source>
        <dbReference type="ARBA" id="ARBA00010072"/>
    </source>
</evidence>
<dbReference type="RefSeq" id="WP_150434817.1">
    <property type="nucleotide sequence ID" value="NZ_VYKJ01000004.1"/>
</dbReference>
<keyword evidence="8 10" id="KW-1133">Transmembrane helix</keyword>
<feature type="domain" description="ABC transmembrane type-1" evidence="11">
    <location>
        <begin position="21"/>
        <end position="216"/>
    </location>
</feature>
<feature type="transmembrane region" description="Helical" evidence="10">
    <location>
        <begin position="51"/>
        <end position="77"/>
    </location>
</feature>
<dbReference type="Proteomes" id="UP000335415">
    <property type="component" value="Unassembled WGS sequence"/>
</dbReference>
<keyword evidence="5" id="KW-0997">Cell inner membrane</keyword>
<name>A0A5J5G1V2_9GAMM</name>
<evidence type="ECO:0000256" key="1">
    <source>
        <dbReference type="ARBA" id="ARBA00004429"/>
    </source>
</evidence>
<feature type="transmembrane region" description="Helical" evidence="10">
    <location>
        <begin position="197"/>
        <end position="216"/>
    </location>
</feature>
<evidence type="ECO:0000313" key="13">
    <source>
        <dbReference type="Proteomes" id="UP000335415"/>
    </source>
</evidence>
<proteinExistence type="inferred from homology"/>
<evidence type="ECO:0000256" key="8">
    <source>
        <dbReference type="ARBA" id="ARBA00022989"/>
    </source>
</evidence>
<evidence type="ECO:0000256" key="4">
    <source>
        <dbReference type="ARBA" id="ARBA00022475"/>
    </source>
</evidence>
<dbReference type="InterPro" id="IPR035906">
    <property type="entry name" value="MetI-like_sf"/>
</dbReference>
<comment type="subcellular location">
    <subcellularLocation>
        <location evidence="1">Cell inner membrane</location>
        <topology evidence="1">Multi-pass membrane protein</topology>
    </subcellularLocation>
    <subcellularLocation>
        <location evidence="10">Cell membrane</location>
        <topology evidence="10">Multi-pass membrane protein</topology>
    </subcellularLocation>
</comment>
<dbReference type="PROSITE" id="PS50928">
    <property type="entry name" value="ABC_TM1"/>
    <property type="match status" value="1"/>
</dbReference>
<feature type="transmembrane region" description="Helical" evidence="10">
    <location>
        <begin position="97"/>
        <end position="116"/>
    </location>
</feature>
<dbReference type="GO" id="GO:0043190">
    <property type="term" value="C:ATP-binding cassette (ABC) transporter complex"/>
    <property type="evidence" value="ECO:0007669"/>
    <property type="project" value="InterPro"/>
</dbReference>
<evidence type="ECO:0000256" key="9">
    <source>
        <dbReference type="ARBA" id="ARBA00023136"/>
    </source>
</evidence>
<evidence type="ECO:0000256" key="3">
    <source>
        <dbReference type="ARBA" id="ARBA00022448"/>
    </source>
</evidence>
<evidence type="ECO:0000256" key="7">
    <source>
        <dbReference type="ARBA" id="ARBA00022970"/>
    </source>
</evidence>
<sequence>MKNWFDYHLVWQALPIVSEYLPVTLTIFIYSTVMGALLGLMLAVIRTYRIFILNTATVIFVSYARGTPVLVQLILIYYLLPTILARIGIDINKTPELYFVIVAIGLYLSANFCEIFRSALNNVERSQIEAAYSIGMKEHQVFSRVMMPQAMMLAIPDMGNIFLLSLKSTSLAFTVGIMDIMGRGITLSAQTMRSFEVFVAISIIYFLLCLFMENIFKVIEKKFTLNK</sequence>
<dbReference type="CDD" id="cd06261">
    <property type="entry name" value="TM_PBP2"/>
    <property type="match status" value="1"/>
</dbReference>
<dbReference type="Pfam" id="PF00528">
    <property type="entry name" value="BPD_transp_1"/>
    <property type="match status" value="1"/>
</dbReference>
<dbReference type="GO" id="GO:0022857">
    <property type="term" value="F:transmembrane transporter activity"/>
    <property type="evidence" value="ECO:0007669"/>
    <property type="project" value="InterPro"/>
</dbReference>
<feature type="transmembrane region" description="Helical" evidence="10">
    <location>
        <begin position="20"/>
        <end position="44"/>
    </location>
</feature>